<reference evidence="3" key="1">
    <citation type="journal article" date="2023" name="BMC Genomics">
        <title>Chromosome-level genome assemblies of Cutaneotrichosporon spp. (Trichosporonales, Basidiomycota) reveal imbalanced evolution between nucleotide sequences and chromosome synteny.</title>
        <authorList>
            <person name="Kobayashi Y."/>
            <person name="Kayamori A."/>
            <person name="Aoki K."/>
            <person name="Shiwa Y."/>
            <person name="Matsutani M."/>
            <person name="Fujita N."/>
            <person name="Sugita T."/>
            <person name="Iwasaki W."/>
            <person name="Tanaka N."/>
            <person name="Takashima M."/>
        </authorList>
    </citation>
    <scope>NUCLEOTIDE SEQUENCE</scope>
    <source>
        <strain evidence="3">HIS016</strain>
    </source>
</reference>
<accession>A0AAD3TWN4</accession>
<dbReference type="Proteomes" id="UP001222932">
    <property type="component" value="Unassembled WGS sequence"/>
</dbReference>
<keyword evidence="2" id="KW-0472">Membrane</keyword>
<gene>
    <name evidence="3" type="ORF">CspeluHIS016_0406780</name>
</gene>
<keyword evidence="4" id="KW-1185">Reference proteome</keyword>
<feature type="transmembrane region" description="Helical" evidence="2">
    <location>
        <begin position="84"/>
        <end position="105"/>
    </location>
</feature>
<evidence type="ECO:0000256" key="1">
    <source>
        <dbReference type="SAM" id="MobiDB-lite"/>
    </source>
</evidence>
<feature type="transmembrane region" description="Helical" evidence="2">
    <location>
        <begin position="30"/>
        <end position="52"/>
    </location>
</feature>
<keyword evidence="2" id="KW-1133">Transmembrane helix</keyword>
<keyword evidence="2" id="KW-0812">Transmembrane</keyword>
<feature type="transmembrane region" description="Helical" evidence="2">
    <location>
        <begin position="126"/>
        <end position="144"/>
    </location>
</feature>
<feature type="transmembrane region" description="Helical" evidence="2">
    <location>
        <begin position="156"/>
        <end position="178"/>
    </location>
</feature>
<evidence type="ECO:0000313" key="4">
    <source>
        <dbReference type="Proteomes" id="UP001222932"/>
    </source>
</evidence>
<protein>
    <submittedName>
        <fullName evidence="3">Uncharacterized protein</fullName>
    </submittedName>
</protein>
<comment type="caution">
    <text evidence="3">The sequence shown here is derived from an EMBL/GenBank/DDBJ whole genome shotgun (WGS) entry which is preliminary data.</text>
</comment>
<evidence type="ECO:0000313" key="3">
    <source>
        <dbReference type="EMBL" id="GMK57844.1"/>
    </source>
</evidence>
<evidence type="ECO:0000256" key="2">
    <source>
        <dbReference type="SAM" id="Phobius"/>
    </source>
</evidence>
<dbReference type="EMBL" id="BTCM01000004">
    <property type="protein sequence ID" value="GMK57844.1"/>
    <property type="molecule type" value="Genomic_DNA"/>
</dbReference>
<reference evidence="3" key="2">
    <citation type="submission" date="2023-06" db="EMBL/GenBank/DDBJ databases">
        <authorList>
            <person name="Kobayashi Y."/>
            <person name="Kayamori A."/>
            <person name="Aoki K."/>
            <person name="Shiwa Y."/>
            <person name="Fujita N."/>
            <person name="Sugita T."/>
            <person name="Iwasaki W."/>
            <person name="Tanaka N."/>
            <person name="Takashima M."/>
        </authorList>
    </citation>
    <scope>NUCLEOTIDE SEQUENCE</scope>
    <source>
        <strain evidence="3">HIS016</strain>
    </source>
</reference>
<dbReference type="AlphaFoldDB" id="A0AAD3TWN4"/>
<sequence length="226" mass="24543">MRDTNLGNVNVGNTNTGNPFKDNAVKIQRYLLYLLLPPFTLLAFIFFIVPIGKHDAGTIRLYKRRRGGGGGGGRGGGAGSTAPASLQALAFGIAWTCIIIILLVIRPCLSPTNKYRSIKNELWTQTFVVAFGLGVMIALTLTMSGATHSVLASAQAFGWLLFIAVLLTWFWHCGYTWYNRDRLEYSLEQIEQAGAEQAQAADPNSAPPAPLAKDEQPGTVSQQQTV</sequence>
<name>A0AAD3TWN4_9TREE</name>
<organism evidence="3 4">
    <name type="scientific">Cutaneotrichosporon spelunceum</name>
    <dbReference type="NCBI Taxonomy" id="1672016"/>
    <lineage>
        <taxon>Eukaryota</taxon>
        <taxon>Fungi</taxon>
        <taxon>Dikarya</taxon>
        <taxon>Basidiomycota</taxon>
        <taxon>Agaricomycotina</taxon>
        <taxon>Tremellomycetes</taxon>
        <taxon>Trichosporonales</taxon>
        <taxon>Trichosporonaceae</taxon>
        <taxon>Cutaneotrichosporon</taxon>
    </lineage>
</organism>
<proteinExistence type="predicted"/>
<feature type="region of interest" description="Disordered" evidence="1">
    <location>
        <begin position="194"/>
        <end position="226"/>
    </location>
</feature>